<dbReference type="InterPro" id="IPR000522">
    <property type="entry name" value="ABC_transptr_permease_BtuC"/>
</dbReference>
<sequence>MTRTEQALPAGAPGVLSAARAQTATRVRTVTLVLVGLTVALSLATLVWGGHASDLWNQILAVFGAGNGEGAFTITKLRLPRVALSLGVGVAFGVSGALFQSVLRNPLASPDIIGISGGASLAAAFGLLVLGVSGIALSVFAFAGAVVVAAAIYLLAWRDGVSGYRFVLIGVGIAFAVNAGIGYLLTRAEVNDVRSALVWMVGSIGTPPWPDVGVLSVALLVLAPLVAVTVKRLRILQLGDELAGGLGVSAERARLAVLAVAVALAAVATAFAGPVAFVAFVSAPIARRLLPTAGLALVPSALVGTVVVLAAEFTAQYLLGSLEVPVGIITGVIGAPYLLWLLATSNRGGRGA</sequence>
<keyword evidence="4" id="KW-1003">Cell membrane</keyword>
<comment type="subcellular location">
    <subcellularLocation>
        <location evidence="1">Cell membrane</location>
        <topology evidence="1">Multi-pass membrane protein</topology>
    </subcellularLocation>
</comment>
<evidence type="ECO:0000256" key="7">
    <source>
        <dbReference type="ARBA" id="ARBA00023136"/>
    </source>
</evidence>
<gene>
    <name evidence="9" type="ORF">EXU48_13800</name>
</gene>
<evidence type="ECO:0000256" key="1">
    <source>
        <dbReference type="ARBA" id="ARBA00004651"/>
    </source>
</evidence>
<feature type="transmembrane region" description="Helical" evidence="8">
    <location>
        <begin position="255"/>
        <end position="283"/>
    </location>
</feature>
<feature type="transmembrane region" description="Helical" evidence="8">
    <location>
        <begin position="212"/>
        <end position="230"/>
    </location>
</feature>
<evidence type="ECO:0000256" key="2">
    <source>
        <dbReference type="ARBA" id="ARBA00007935"/>
    </source>
</evidence>
<keyword evidence="6 8" id="KW-1133">Transmembrane helix</keyword>
<keyword evidence="10" id="KW-1185">Reference proteome</keyword>
<name>A0ABY2E6U6_9MICO</name>
<keyword evidence="5 8" id="KW-0812">Transmembrane</keyword>
<feature type="transmembrane region" description="Helical" evidence="8">
    <location>
        <begin position="123"/>
        <end position="154"/>
    </location>
</feature>
<feature type="transmembrane region" description="Helical" evidence="8">
    <location>
        <begin position="289"/>
        <end position="310"/>
    </location>
</feature>
<feature type="transmembrane region" description="Helical" evidence="8">
    <location>
        <begin position="30"/>
        <end position="49"/>
    </location>
</feature>
<dbReference type="InterPro" id="IPR037294">
    <property type="entry name" value="ABC_BtuC-like"/>
</dbReference>
<comment type="caution">
    <text evidence="9">The sequence shown here is derived from an EMBL/GenBank/DDBJ whole genome shotgun (WGS) entry which is preliminary data.</text>
</comment>
<organism evidence="9 10">
    <name type="scientific">Occultella glacieicola</name>
    <dbReference type="NCBI Taxonomy" id="2518684"/>
    <lineage>
        <taxon>Bacteria</taxon>
        <taxon>Bacillati</taxon>
        <taxon>Actinomycetota</taxon>
        <taxon>Actinomycetes</taxon>
        <taxon>Micrococcales</taxon>
        <taxon>Ruaniaceae</taxon>
        <taxon>Occultella</taxon>
    </lineage>
</organism>
<feature type="transmembrane region" description="Helical" evidence="8">
    <location>
        <begin position="82"/>
        <end position="103"/>
    </location>
</feature>
<protein>
    <submittedName>
        <fullName evidence="9">Iron ABC transporter permease</fullName>
    </submittedName>
</protein>
<keyword evidence="3" id="KW-0813">Transport</keyword>
<evidence type="ECO:0000256" key="5">
    <source>
        <dbReference type="ARBA" id="ARBA00022692"/>
    </source>
</evidence>
<evidence type="ECO:0000256" key="3">
    <source>
        <dbReference type="ARBA" id="ARBA00022448"/>
    </source>
</evidence>
<dbReference type="CDD" id="cd06550">
    <property type="entry name" value="TM_ABC_iron-siderophores_like"/>
    <property type="match status" value="1"/>
</dbReference>
<evidence type="ECO:0000313" key="9">
    <source>
        <dbReference type="EMBL" id="TDE92612.1"/>
    </source>
</evidence>
<evidence type="ECO:0000313" key="10">
    <source>
        <dbReference type="Proteomes" id="UP000504882"/>
    </source>
</evidence>
<dbReference type="PANTHER" id="PTHR30472:SF24">
    <property type="entry name" value="FERRIC ENTEROBACTIN TRANSPORT SYSTEM PERMEASE PROTEIN FEPG"/>
    <property type="match status" value="1"/>
</dbReference>
<accession>A0ABY2E6U6</accession>
<dbReference type="SUPFAM" id="SSF81345">
    <property type="entry name" value="ABC transporter involved in vitamin B12 uptake, BtuC"/>
    <property type="match status" value="1"/>
</dbReference>
<keyword evidence="7 8" id="KW-0472">Membrane</keyword>
<evidence type="ECO:0000256" key="4">
    <source>
        <dbReference type="ARBA" id="ARBA00022475"/>
    </source>
</evidence>
<evidence type="ECO:0000256" key="8">
    <source>
        <dbReference type="SAM" id="Phobius"/>
    </source>
</evidence>
<dbReference type="EMBL" id="SMNA01000006">
    <property type="protein sequence ID" value="TDE92612.1"/>
    <property type="molecule type" value="Genomic_DNA"/>
</dbReference>
<dbReference type="RefSeq" id="WP_133108242.1">
    <property type="nucleotide sequence ID" value="NZ_SMNA01000006.1"/>
</dbReference>
<dbReference type="PANTHER" id="PTHR30472">
    <property type="entry name" value="FERRIC ENTEROBACTIN TRANSPORT SYSTEM PERMEASE PROTEIN"/>
    <property type="match status" value="1"/>
</dbReference>
<comment type="similarity">
    <text evidence="2">Belongs to the binding-protein-dependent transport system permease family. FecCD subfamily.</text>
</comment>
<evidence type="ECO:0000256" key="6">
    <source>
        <dbReference type="ARBA" id="ARBA00022989"/>
    </source>
</evidence>
<reference evidence="9 10" key="1">
    <citation type="submission" date="2019-03" db="EMBL/GenBank/DDBJ databases">
        <title>Genomic features of bacteria from cold environments.</title>
        <authorList>
            <person name="Shen L."/>
        </authorList>
    </citation>
    <scope>NUCLEOTIDE SEQUENCE [LARGE SCALE GENOMIC DNA]</scope>
    <source>
        <strain evidence="10">T3246-1</strain>
    </source>
</reference>
<dbReference type="Gene3D" id="1.10.3470.10">
    <property type="entry name" value="ABC transporter involved in vitamin B12 uptake, BtuC"/>
    <property type="match status" value="1"/>
</dbReference>
<dbReference type="Pfam" id="PF01032">
    <property type="entry name" value="FecCD"/>
    <property type="match status" value="1"/>
</dbReference>
<feature type="transmembrane region" description="Helical" evidence="8">
    <location>
        <begin position="166"/>
        <end position="185"/>
    </location>
</feature>
<dbReference type="Proteomes" id="UP000504882">
    <property type="component" value="Unassembled WGS sequence"/>
</dbReference>
<feature type="transmembrane region" description="Helical" evidence="8">
    <location>
        <begin position="322"/>
        <end position="343"/>
    </location>
</feature>
<proteinExistence type="inferred from homology"/>